<gene>
    <name evidence="1" type="ORF">JHL22_04950</name>
</gene>
<dbReference type="Proteomes" id="UP000635316">
    <property type="component" value="Unassembled WGS sequence"/>
</dbReference>
<keyword evidence="2" id="KW-1185">Reference proteome</keyword>
<reference evidence="1 2" key="1">
    <citation type="submission" date="2020-12" db="EMBL/GenBank/DDBJ databases">
        <authorList>
            <person name="Lu T."/>
            <person name="Wang Q."/>
            <person name="Han X."/>
        </authorList>
    </citation>
    <scope>NUCLEOTIDE SEQUENCE [LARGE SCALE GENOMIC DNA]</scope>
    <source>
        <strain evidence="1 2">WQ 585</strain>
    </source>
</reference>
<protein>
    <submittedName>
        <fullName evidence="1">Phage tail assembly chaperone</fullName>
    </submittedName>
</protein>
<dbReference type="InterPro" id="IPR019056">
    <property type="entry name" value="Phage_TAC_6"/>
</dbReference>
<accession>A0ABS1EBY4</accession>
<evidence type="ECO:0000313" key="1">
    <source>
        <dbReference type="EMBL" id="MBK1780558.1"/>
    </source>
</evidence>
<name>A0ABS1EBY4_9BURK</name>
<evidence type="ECO:0000313" key="2">
    <source>
        <dbReference type="Proteomes" id="UP000635316"/>
    </source>
</evidence>
<dbReference type="Pfam" id="PF09550">
    <property type="entry name" value="Phage_TAC_6"/>
    <property type="match status" value="1"/>
</dbReference>
<comment type="caution">
    <text evidence="1">The sequence shown here is derived from an EMBL/GenBank/DDBJ whole genome shotgun (WGS) entry which is preliminary data.</text>
</comment>
<organism evidence="1 2">
    <name type="scientific">Advenella mandrilli</name>
    <dbReference type="NCBI Taxonomy" id="2800330"/>
    <lineage>
        <taxon>Bacteria</taxon>
        <taxon>Pseudomonadati</taxon>
        <taxon>Pseudomonadota</taxon>
        <taxon>Betaproteobacteria</taxon>
        <taxon>Burkholderiales</taxon>
        <taxon>Alcaligenaceae</taxon>
    </lineage>
</organism>
<proteinExistence type="predicted"/>
<sequence length="51" mass="6166">MAVGQWGIQPGHFWEMTPQEWWIIHKQKRPKEERSISLSEAELDELYDLIQ</sequence>
<dbReference type="EMBL" id="JAENGP010000004">
    <property type="protein sequence ID" value="MBK1780558.1"/>
    <property type="molecule type" value="Genomic_DNA"/>
</dbReference>